<evidence type="ECO:0000313" key="2">
    <source>
        <dbReference type="Proteomes" id="UP000245998"/>
    </source>
</evidence>
<dbReference type="EMBL" id="QCZG01000035">
    <property type="protein sequence ID" value="PWA08647.1"/>
    <property type="molecule type" value="Genomic_DNA"/>
</dbReference>
<sequence length="182" mass="21378">MTNRGYVRNCLVCGHGGSTYEAKKEWKEISVCPKCNGAYVDLFYIHKYLKDDWKPNKEIQKQIDDKRAQDAVDAFIYALGSISEDRKEERKFYNSNEWKEVREKYLKPKPLLTIELQDENSVPKVFYKGEEVKSKKNILFDWETSTADDGGGLTYIIEHQETGNKQPTSNRIERRIREHALY</sequence>
<organism evidence="1 2">
    <name type="scientific">Pueribacillus theae</name>
    <dbReference type="NCBI Taxonomy" id="2171751"/>
    <lineage>
        <taxon>Bacteria</taxon>
        <taxon>Bacillati</taxon>
        <taxon>Bacillota</taxon>
        <taxon>Bacilli</taxon>
        <taxon>Bacillales</taxon>
        <taxon>Bacillaceae</taxon>
        <taxon>Pueribacillus</taxon>
    </lineage>
</organism>
<keyword evidence="2" id="KW-1185">Reference proteome</keyword>
<dbReference type="AlphaFoldDB" id="A0A2U1JTX4"/>
<reference evidence="1 2" key="1">
    <citation type="submission" date="2018-04" db="EMBL/GenBank/DDBJ databases">
        <title>Camelliibacillus theae gen. nov., sp. nov., isolated from Pu'er tea.</title>
        <authorList>
            <person name="Niu L."/>
        </authorList>
    </citation>
    <scope>NUCLEOTIDE SEQUENCE [LARGE SCALE GENOMIC DNA]</scope>
    <source>
        <strain evidence="1 2">T8</strain>
    </source>
</reference>
<comment type="caution">
    <text evidence="1">The sequence shown here is derived from an EMBL/GenBank/DDBJ whole genome shotgun (WGS) entry which is preliminary data.</text>
</comment>
<evidence type="ECO:0000313" key="1">
    <source>
        <dbReference type="EMBL" id="PWA08647.1"/>
    </source>
</evidence>
<protein>
    <submittedName>
        <fullName evidence="1">Uncharacterized protein</fullName>
    </submittedName>
</protein>
<dbReference type="OrthoDB" id="2943085at2"/>
<proteinExistence type="predicted"/>
<accession>A0A2U1JTX4</accession>
<dbReference type="Proteomes" id="UP000245998">
    <property type="component" value="Unassembled WGS sequence"/>
</dbReference>
<dbReference type="RefSeq" id="WP_116555620.1">
    <property type="nucleotide sequence ID" value="NZ_QCZG01000035.1"/>
</dbReference>
<name>A0A2U1JTX4_9BACI</name>
<gene>
    <name evidence="1" type="ORF">DCC39_14510</name>
</gene>